<dbReference type="GO" id="GO:0102193">
    <property type="term" value="F:protein-ribulosamine 3-kinase activity"/>
    <property type="evidence" value="ECO:0007669"/>
    <property type="project" value="UniProtKB-EC"/>
</dbReference>
<organism evidence="4 5">
    <name type="scientific">Meristemomyces frigidus</name>
    <dbReference type="NCBI Taxonomy" id="1508187"/>
    <lineage>
        <taxon>Eukaryota</taxon>
        <taxon>Fungi</taxon>
        <taxon>Dikarya</taxon>
        <taxon>Ascomycota</taxon>
        <taxon>Pezizomycotina</taxon>
        <taxon>Dothideomycetes</taxon>
        <taxon>Dothideomycetidae</taxon>
        <taxon>Mycosphaerellales</taxon>
        <taxon>Teratosphaeriaceae</taxon>
        <taxon>Meristemomyces</taxon>
    </lineage>
</organism>
<gene>
    <name evidence="4" type="ORF">LTR62_002196</name>
</gene>
<evidence type="ECO:0000313" key="5">
    <source>
        <dbReference type="Proteomes" id="UP001310890"/>
    </source>
</evidence>
<keyword evidence="3" id="KW-0808">Transferase</keyword>
<reference evidence="4" key="1">
    <citation type="submission" date="2023-08" db="EMBL/GenBank/DDBJ databases">
        <title>Black Yeasts Isolated from many extreme environments.</title>
        <authorList>
            <person name="Coleine C."/>
            <person name="Stajich J.E."/>
            <person name="Selbmann L."/>
        </authorList>
    </citation>
    <scope>NUCLEOTIDE SEQUENCE</scope>
    <source>
        <strain evidence="4">CCFEE 5401</strain>
    </source>
</reference>
<protein>
    <recommendedName>
        <fullName evidence="1">protein-ribulosamine 3-kinase</fullName>
        <ecNumber evidence="1">2.7.1.172</ecNumber>
    </recommendedName>
</protein>
<dbReference type="Proteomes" id="UP001310890">
    <property type="component" value="Unassembled WGS sequence"/>
</dbReference>
<dbReference type="PANTHER" id="PTHR12149">
    <property type="entry name" value="FRUCTOSAMINE 3 KINASE-RELATED PROTEIN"/>
    <property type="match status" value="1"/>
</dbReference>
<dbReference type="SUPFAM" id="SSF56112">
    <property type="entry name" value="Protein kinase-like (PK-like)"/>
    <property type="match status" value="1"/>
</dbReference>
<sequence length="336" mass="36469">MPVDSAIISLLKLNPSNVSSSRASSAGGSATSTSSITATLADGTEKKYFLKMGKGVEAEVMSMGEHESLTAIHNIVPTLCPQSYGHGELADTPGQFFLITDFIDFSPRSSSSPQARSQTLAHKLAKLHTTPAPTPAGYLKPQFGFSVPTCCGNTPQPNTFTSSWADFYANHRLRFIDAQSKKSNGTDKQLEEIIAQTCTILVPRLLGDKHLKHGKGVTPVVVHGDLWSGNASLGTLPRMAGPEEIVYDSSAVYAHSEYELGIMQMFGGFGREFLAEYHGLVPKTSPEEEYEDRVKLYEVFHHLNHYAMFGSAGYKRGAIRIMEDLLGRYGGSVGET</sequence>
<name>A0AAN7TL05_9PEZI</name>
<proteinExistence type="inferred from homology"/>
<dbReference type="AlphaFoldDB" id="A0AAN7TL05"/>
<evidence type="ECO:0000256" key="1">
    <source>
        <dbReference type="ARBA" id="ARBA00011961"/>
    </source>
</evidence>
<dbReference type="PIRSF" id="PIRSF006221">
    <property type="entry name" value="Ketosamine-3-kinase"/>
    <property type="match status" value="1"/>
</dbReference>
<dbReference type="InterPro" id="IPR016477">
    <property type="entry name" value="Fructo-/Ketosamine-3-kinase"/>
</dbReference>
<keyword evidence="3" id="KW-0418">Kinase</keyword>
<dbReference type="Gene3D" id="3.90.1200.10">
    <property type="match status" value="1"/>
</dbReference>
<dbReference type="FunFam" id="3.90.1200.10:FF:000018">
    <property type="entry name" value="Fructosamine-3-kinase, putative"/>
    <property type="match status" value="1"/>
</dbReference>
<dbReference type="GO" id="GO:0016301">
    <property type="term" value="F:kinase activity"/>
    <property type="evidence" value="ECO:0007669"/>
    <property type="project" value="UniProtKB-UniRule"/>
</dbReference>
<accession>A0AAN7TL05</accession>
<evidence type="ECO:0000313" key="4">
    <source>
        <dbReference type="EMBL" id="KAK5114624.1"/>
    </source>
</evidence>
<dbReference type="Pfam" id="PF03881">
    <property type="entry name" value="Fructosamin_kin"/>
    <property type="match status" value="1"/>
</dbReference>
<dbReference type="PANTHER" id="PTHR12149:SF8">
    <property type="entry name" value="PROTEIN-RIBULOSAMINE 3-KINASE"/>
    <property type="match status" value="1"/>
</dbReference>
<evidence type="ECO:0000256" key="3">
    <source>
        <dbReference type="PIRNR" id="PIRNR006221"/>
    </source>
</evidence>
<comment type="similarity">
    <text evidence="3">Belongs to the fructosamine kinase family.</text>
</comment>
<dbReference type="EC" id="2.7.1.172" evidence="1"/>
<evidence type="ECO:0000256" key="2">
    <source>
        <dbReference type="ARBA" id="ARBA00048655"/>
    </source>
</evidence>
<comment type="catalytic activity">
    <reaction evidence="2">
        <text>N(6)-D-ribulosyl-L-lysyl-[protein] + ATP = N(6)-(3-O-phospho-D-ribulosyl)-L-lysyl-[protein] + ADP + H(+)</text>
        <dbReference type="Rhea" id="RHEA:48432"/>
        <dbReference type="Rhea" id="RHEA-COMP:12103"/>
        <dbReference type="Rhea" id="RHEA-COMP:12104"/>
        <dbReference type="ChEBI" id="CHEBI:15378"/>
        <dbReference type="ChEBI" id="CHEBI:30616"/>
        <dbReference type="ChEBI" id="CHEBI:90418"/>
        <dbReference type="ChEBI" id="CHEBI:90420"/>
        <dbReference type="ChEBI" id="CHEBI:456216"/>
        <dbReference type="EC" id="2.7.1.172"/>
    </reaction>
    <physiologicalReaction direction="left-to-right" evidence="2">
        <dbReference type="Rhea" id="RHEA:48433"/>
    </physiologicalReaction>
</comment>
<comment type="caution">
    <text evidence="4">The sequence shown here is derived from an EMBL/GenBank/DDBJ whole genome shotgun (WGS) entry which is preliminary data.</text>
</comment>
<dbReference type="EMBL" id="JAVRRL010000016">
    <property type="protein sequence ID" value="KAK5114624.1"/>
    <property type="molecule type" value="Genomic_DNA"/>
</dbReference>
<dbReference type="InterPro" id="IPR011009">
    <property type="entry name" value="Kinase-like_dom_sf"/>
</dbReference>